<proteinExistence type="predicted"/>
<evidence type="ECO:0000256" key="2">
    <source>
        <dbReference type="SAM" id="MobiDB-lite"/>
    </source>
</evidence>
<feature type="compositionally biased region" description="Basic and acidic residues" evidence="2">
    <location>
        <begin position="69"/>
        <end position="112"/>
    </location>
</feature>
<dbReference type="GO" id="GO:0070072">
    <property type="term" value="P:vacuolar proton-transporting V-type ATPase complex assembly"/>
    <property type="evidence" value="ECO:0007669"/>
    <property type="project" value="InterPro"/>
</dbReference>
<sequence>IDAHLQHYLALLDEYTILRNTLHILQTNVFQHLARANFSAERGIRYYGKDYYDERMQAVRRVRILSSSDDVRKQSSENGSRDAGHDDEEGKKTQPTFKEDTGRSQPGNKEKQQSPPTDPLRWFGVLTPMPLRLAQAQAIKAVEEVIPKLATISAEMAAVELEVRRARKRRAKA</sequence>
<gene>
    <name evidence="3" type="ORF">N656DRAFT_688495</name>
</gene>
<feature type="region of interest" description="Disordered" evidence="2">
    <location>
        <begin position="67"/>
        <end position="122"/>
    </location>
</feature>
<dbReference type="AlphaFoldDB" id="A0AAN6YVE8"/>
<dbReference type="RefSeq" id="XP_064672792.1">
    <property type="nucleotide sequence ID" value="XM_064810634.1"/>
</dbReference>
<dbReference type="Proteomes" id="UP001302812">
    <property type="component" value="Unassembled WGS sequence"/>
</dbReference>
<reference evidence="3" key="1">
    <citation type="journal article" date="2023" name="Mol. Phylogenet. Evol.">
        <title>Genome-scale phylogeny and comparative genomics of the fungal order Sordariales.</title>
        <authorList>
            <person name="Hensen N."/>
            <person name="Bonometti L."/>
            <person name="Westerberg I."/>
            <person name="Brannstrom I.O."/>
            <person name="Guillou S."/>
            <person name="Cros-Aarteil S."/>
            <person name="Calhoun S."/>
            <person name="Haridas S."/>
            <person name="Kuo A."/>
            <person name="Mondo S."/>
            <person name="Pangilinan J."/>
            <person name="Riley R."/>
            <person name="LaButti K."/>
            <person name="Andreopoulos B."/>
            <person name="Lipzen A."/>
            <person name="Chen C."/>
            <person name="Yan M."/>
            <person name="Daum C."/>
            <person name="Ng V."/>
            <person name="Clum A."/>
            <person name="Steindorff A."/>
            <person name="Ohm R.A."/>
            <person name="Martin F."/>
            <person name="Silar P."/>
            <person name="Natvig D.O."/>
            <person name="Lalanne C."/>
            <person name="Gautier V."/>
            <person name="Ament-Velasquez S.L."/>
            <person name="Kruys A."/>
            <person name="Hutchinson M.I."/>
            <person name="Powell A.J."/>
            <person name="Barry K."/>
            <person name="Miller A.N."/>
            <person name="Grigoriev I.V."/>
            <person name="Debuchy R."/>
            <person name="Gladieux P."/>
            <person name="Hiltunen Thoren M."/>
            <person name="Johannesson H."/>
        </authorList>
    </citation>
    <scope>NUCLEOTIDE SEQUENCE</scope>
    <source>
        <strain evidence="3">CBS 508.74</strain>
    </source>
</reference>
<protein>
    <recommendedName>
        <fullName evidence="1">Vacuolar ATPase assembly protein VMA22</fullName>
    </recommendedName>
</protein>
<evidence type="ECO:0000256" key="1">
    <source>
        <dbReference type="ARBA" id="ARBA00093634"/>
    </source>
</evidence>
<reference evidence="3" key="2">
    <citation type="submission" date="2023-05" db="EMBL/GenBank/DDBJ databases">
        <authorList>
            <consortium name="Lawrence Berkeley National Laboratory"/>
            <person name="Steindorff A."/>
            <person name="Hensen N."/>
            <person name="Bonometti L."/>
            <person name="Westerberg I."/>
            <person name="Brannstrom I.O."/>
            <person name="Guillou S."/>
            <person name="Cros-Aarteil S."/>
            <person name="Calhoun S."/>
            <person name="Haridas S."/>
            <person name="Kuo A."/>
            <person name="Mondo S."/>
            <person name="Pangilinan J."/>
            <person name="Riley R."/>
            <person name="Labutti K."/>
            <person name="Andreopoulos B."/>
            <person name="Lipzen A."/>
            <person name="Chen C."/>
            <person name="Yanf M."/>
            <person name="Daum C."/>
            <person name="Ng V."/>
            <person name="Clum A."/>
            <person name="Ohm R."/>
            <person name="Martin F."/>
            <person name="Silar P."/>
            <person name="Natvig D."/>
            <person name="Lalanne C."/>
            <person name="Gautier V."/>
            <person name="Ament-Velasquez S.L."/>
            <person name="Kruys A."/>
            <person name="Hutchinson M.I."/>
            <person name="Powell A.J."/>
            <person name="Barry K."/>
            <person name="Miller A.N."/>
            <person name="Grigoriev I.V."/>
            <person name="Debuchy R."/>
            <person name="Gladieux P."/>
            <person name="Thoren M.H."/>
            <person name="Johannesson H."/>
        </authorList>
    </citation>
    <scope>NUCLEOTIDE SEQUENCE</scope>
    <source>
        <strain evidence="3">CBS 508.74</strain>
    </source>
</reference>
<keyword evidence="4" id="KW-1185">Reference proteome</keyword>
<dbReference type="PANTHER" id="PTHR31996:SF2">
    <property type="entry name" value="COILED-COIL DOMAIN-CONTAINING PROTEIN 115"/>
    <property type="match status" value="1"/>
</dbReference>
<organism evidence="3 4">
    <name type="scientific">Canariomyces notabilis</name>
    <dbReference type="NCBI Taxonomy" id="2074819"/>
    <lineage>
        <taxon>Eukaryota</taxon>
        <taxon>Fungi</taxon>
        <taxon>Dikarya</taxon>
        <taxon>Ascomycota</taxon>
        <taxon>Pezizomycotina</taxon>
        <taxon>Sordariomycetes</taxon>
        <taxon>Sordariomycetidae</taxon>
        <taxon>Sordariales</taxon>
        <taxon>Chaetomiaceae</taxon>
        <taxon>Canariomyces</taxon>
    </lineage>
</organism>
<name>A0AAN6YVE8_9PEZI</name>
<dbReference type="EMBL" id="MU853335">
    <property type="protein sequence ID" value="KAK4115222.1"/>
    <property type="molecule type" value="Genomic_DNA"/>
</dbReference>
<dbReference type="GO" id="GO:0051082">
    <property type="term" value="F:unfolded protein binding"/>
    <property type="evidence" value="ECO:0007669"/>
    <property type="project" value="TreeGrafter"/>
</dbReference>
<evidence type="ECO:0000313" key="4">
    <source>
        <dbReference type="Proteomes" id="UP001302812"/>
    </source>
</evidence>
<dbReference type="PANTHER" id="PTHR31996">
    <property type="entry name" value="COILED-COIL DOMAIN-CONTAINING PROTEIN 115"/>
    <property type="match status" value="1"/>
</dbReference>
<comment type="caution">
    <text evidence="3">The sequence shown here is derived from an EMBL/GenBank/DDBJ whole genome shotgun (WGS) entry which is preliminary data.</text>
</comment>
<accession>A0AAN6YVE8</accession>
<evidence type="ECO:0000313" key="3">
    <source>
        <dbReference type="EMBL" id="KAK4115222.1"/>
    </source>
</evidence>
<feature type="non-terminal residue" evidence="3">
    <location>
        <position position="1"/>
    </location>
</feature>
<dbReference type="InterPro" id="IPR040357">
    <property type="entry name" value="Vma22/CCDC115"/>
</dbReference>
<dbReference type="GO" id="GO:1990871">
    <property type="term" value="C:Vma12-Vma22 assembly complex"/>
    <property type="evidence" value="ECO:0007669"/>
    <property type="project" value="TreeGrafter"/>
</dbReference>
<feature type="non-terminal residue" evidence="3">
    <location>
        <position position="173"/>
    </location>
</feature>
<dbReference type="GeneID" id="89934759"/>
<dbReference type="Pfam" id="PF21730">
    <property type="entry name" value="Vma22_CCDC115"/>
    <property type="match status" value="1"/>
</dbReference>